<dbReference type="AlphaFoldDB" id="A0A369A7Z4"/>
<dbReference type="RefSeq" id="WP_125039391.1">
    <property type="nucleotide sequence ID" value="NZ_BHZF01000002.1"/>
</dbReference>
<reference evidence="1 2" key="1">
    <citation type="submission" date="2018-07" db="EMBL/GenBank/DDBJ databases">
        <title>Genomic Encyclopedia of Type Strains, Phase IV (KMG-IV): sequencing the most valuable type-strain genomes for metagenomic binning, comparative biology and taxonomic classification.</title>
        <authorList>
            <person name="Goeker M."/>
        </authorList>
    </citation>
    <scope>NUCLEOTIDE SEQUENCE [LARGE SCALE GENOMIC DNA]</scope>
    <source>
        <strain evidence="1 2">DSM 21410</strain>
    </source>
</reference>
<gene>
    <name evidence="1" type="ORF">DES35_1023</name>
</gene>
<evidence type="ECO:0000313" key="2">
    <source>
        <dbReference type="Proteomes" id="UP000253517"/>
    </source>
</evidence>
<protein>
    <submittedName>
        <fullName evidence="1">Uncharacterized protein</fullName>
    </submittedName>
</protein>
<sequence>MKRNFTDVLTTSLMILIFHFGDVMAVAHVLRTRPWEARFTHPKLVQLTRGEASAVQNIKDDDNLKVENRQLATHQSERKKMPYS</sequence>
<keyword evidence="2" id="KW-1185">Reference proteome</keyword>
<accession>A0A369A7Z4</accession>
<dbReference type="EMBL" id="QPJS01000002">
    <property type="protein sequence ID" value="RCX03554.1"/>
    <property type="molecule type" value="Genomic_DNA"/>
</dbReference>
<name>A0A369A7Z4_9FLAO</name>
<proteinExistence type="predicted"/>
<comment type="caution">
    <text evidence="1">The sequence shown here is derived from an EMBL/GenBank/DDBJ whole genome shotgun (WGS) entry which is preliminary data.</text>
</comment>
<evidence type="ECO:0000313" key="1">
    <source>
        <dbReference type="EMBL" id="RCX03554.1"/>
    </source>
</evidence>
<dbReference type="Proteomes" id="UP000253517">
    <property type="component" value="Unassembled WGS sequence"/>
</dbReference>
<organism evidence="1 2">
    <name type="scientific">Schleiferia thermophila</name>
    <dbReference type="NCBI Taxonomy" id="884107"/>
    <lineage>
        <taxon>Bacteria</taxon>
        <taxon>Pseudomonadati</taxon>
        <taxon>Bacteroidota</taxon>
        <taxon>Flavobacteriia</taxon>
        <taxon>Flavobacteriales</taxon>
        <taxon>Schleiferiaceae</taxon>
        <taxon>Schleiferia</taxon>
    </lineage>
</organism>